<sequence length="163" mass="17677">MAARLRPPSWSNASTPSTLTTGRQVIPGTRSAPGGSSPGPDSERRMGSGDAVKRAGFEIWGKGEKERKAGRRVRGGLGCEYFRSRLGLALRGRYRPKDTLTFQLPSGARLSTTQVLGRYNFFDRCTLRKLYSPNVNTSSAFTAAAPCSPIPGANRSYISSLYN</sequence>
<feature type="region of interest" description="Disordered" evidence="1">
    <location>
        <begin position="1"/>
        <end position="50"/>
    </location>
</feature>
<feature type="compositionally biased region" description="Polar residues" evidence="1">
    <location>
        <begin position="9"/>
        <end position="23"/>
    </location>
</feature>
<dbReference type="Proteomes" id="UP000722791">
    <property type="component" value="Unassembled WGS sequence"/>
</dbReference>
<gene>
    <name evidence="2" type="ORF">Vretimale_14271</name>
</gene>
<proteinExistence type="predicted"/>
<feature type="compositionally biased region" description="Basic and acidic residues" evidence="1">
    <location>
        <begin position="41"/>
        <end position="50"/>
    </location>
</feature>
<protein>
    <submittedName>
        <fullName evidence="2">Uncharacterized protein</fullName>
    </submittedName>
</protein>
<dbReference type="EMBL" id="BNCQ01000035">
    <property type="protein sequence ID" value="GIM10691.1"/>
    <property type="molecule type" value="Genomic_DNA"/>
</dbReference>
<evidence type="ECO:0000256" key="1">
    <source>
        <dbReference type="SAM" id="MobiDB-lite"/>
    </source>
</evidence>
<evidence type="ECO:0000313" key="3">
    <source>
        <dbReference type="Proteomes" id="UP000722791"/>
    </source>
</evidence>
<reference evidence="2" key="1">
    <citation type="journal article" date="2021" name="Proc. Natl. Acad. Sci. U.S.A.">
        <title>Three genomes in the algal genus Volvox reveal the fate of a haploid sex-determining region after a transition to homothallism.</title>
        <authorList>
            <person name="Yamamoto K."/>
            <person name="Hamaji T."/>
            <person name="Kawai-Toyooka H."/>
            <person name="Matsuzaki R."/>
            <person name="Takahashi F."/>
            <person name="Nishimura Y."/>
            <person name="Kawachi M."/>
            <person name="Noguchi H."/>
            <person name="Minakuchi Y."/>
            <person name="Umen J.G."/>
            <person name="Toyoda A."/>
            <person name="Nozaki H."/>
        </authorList>
    </citation>
    <scope>NUCLEOTIDE SEQUENCE</scope>
    <source>
        <strain evidence="2">NIES-3785</strain>
    </source>
</reference>
<name>A0A8J4GN56_9CHLO</name>
<feature type="compositionally biased region" description="Low complexity" evidence="1">
    <location>
        <begin position="27"/>
        <end position="40"/>
    </location>
</feature>
<dbReference type="AlphaFoldDB" id="A0A8J4GN56"/>
<comment type="caution">
    <text evidence="2">The sequence shown here is derived from an EMBL/GenBank/DDBJ whole genome shotgun (WGS) entry which is preliminary data.</text>
</comment>
<organism evidence="2 3">
    <name type="scientific">Volvox reticuliferus</name>
    <dbReference type="NCBI Taxonomy" id="1737510"/>
    <lineage>
        <taxon>Eukaryota</taxon>
        <taxon>Viridiplantae</taxon>
        <taxon>Chlorophyta</taxon>
        <taxon>core chlorophytes</taxon>
        <taxon>Chlorophyceae</taxon>
        <taxon>CS clade</taxon>
        <taxon>Chlamydomonadales</taxon>
        <taxon>Volvocaceae</taxon>
        <taxon>Volvox</taxon>
    </lineage>
</organism>
<accession>A0A8J4GN56</accession>
<evidence type="ECO:0000313" key="2">
    <source>
        <dbReference type="EMBL" id="GIM10691.1"/>
    </source>
</evidence>